<feature type="region of interest" description="Disordered" evidence="1">
    <location>
        <begin position="95"/>
        <end position="114"/>
    </location>
</feature>
<reference evidence="2" key="2">
    <citation type="journal article" date="2022" name="Microbiol. Resour. Announc.">
        <title>Metagenome Sequencing to Explore Phylogenomics of Terrestrial Cyanobacteria.</title>
        <authorList>
            <person name="Ward R.D."/>
            <person name="Stajich J.E."/>
            <person name="Johansen J.R."/>
            <person name="Huntemann M."/>
            <person name="Clum A."/>
            <person name="Foster B."/>
            <person name="Foster B."/>
            <person name="Roux S."/>
            <person name="Palaniappan K."/>
            <person name="Varghese N."/>
            <person name="Mukherjee S."/>
            <person name="Reddy T.B.K."/>
            <person name="Daum C."/>
            <person name="Copeland A."/>
            <person name="Chen I.A."/>
            <person name="Ivanova N.N."/>
            <person name="Kyrpides N.C."/>
            <person name="Shapiro N."/>
            <person name="Eloe-Fadrosh E.A."/>
            <person name="Pietrasiak N."/>
        </authorList>
    </citation>
    <scope>NUCLEOTIDE SEQUENCE</scope>
    <source>
        <strain evidence="2">CPER-KK1</strain>
    </source>
</reference>
<protein>
    <recommendedName>
        <fullName evidence="4">Phage tail assembly protein</fullName>
    </recommendedName>
</protein>
<evidence type="ECO:0000313" key="2">
    <source>
        <dbReference type="EMBL" id="MBW4542950.1"/>
    </source>
</evidence>
<evidence type="ECO:0000313" key="3">
    <source>
        <dbReference type="Proteomes" id="UP000753908"/>
    </source>
</evidence>
<feature type="compositionally biased region" description="Polar residues" evidence="1">
    <location>
        <begin position="98"/>
        <end position="108"/>
    </location>
</feature>
<dbReference type="AlphaFoldDB" id="A0A951PFX9"/>
<reference evidence="2" key="1">
    <citation type="submission" date="2021-05" db="EMBL/GenBank/DDBJ databases">
        <authorList>
            <person name="Pietrasiak N."/>
            <person name="Ward R."/>
            <person name="Stajich J.E."/>
            <person name="Kurbessoian T."/>
        </authorList>
    </citation>
    <scope>NUCLEOTIDE SEQUENCE</scope>
    <source>
        <strain evidence="2">CPER-KK1</strain>
    </source>
</reference>
<evidence type="ECO:0008006" key="4">
    <source>
        <dbReference type="Google" id="ProtNLM"/>
    </source>
</evidence>
<dbReference type="EMBL" id="JAHHIF010000001">
    <property type="protein sequence ID" value="MBW4542950.1"/>
    <property type="molecule type" value="Genomic_DNA"/>
</dbReference>
<gene>
    <name evidence="2" type="ORF">KME25_00655</name>
</gene>
<organism evidence="2 3">
    <name type="scientific">Symplocastrum torsivum CPER-KK1</name>
    <dbReference type="NCBI Taxonomy" id="450513"/>
    <lineage>
        <taxon>Bacteria</taxon>
        <taxon>Bacillati</taxon>
        <taxon>Cyanobacteriota</taxon>
        <taxon>Cyanophyceae</taxon>
        <taxon>Oscillatoriophycideae</taxon>
        <taxon>Oscillatoriales</taxon>
        <taxon>Microcoleaceae</taxon>
        <taxon>Symplocastrum</taxon>
    </lineage>
</organism>
<sequence>MIQTEFEFTLPKGYLDDEGNLHRKGVMRLARAMDEIVPLRDPRVKSNPAYATVIILSRVITRLGALDEVTPLIVERFFACDLNYLQKFYRQINELESDSPQTNTTPESAPQLPS</sequence>
<name>A0A951PFX9_9CYAN</name>
<accession>A0A951PFX9</accession>
<proteinExistence type="predicted"/>
<dbReference type="Proteomes" id="UP000753908">
    <property type="component" value="Unassembled WGS sequence"/>
</dbReference>
<evidence type="ECO:0000256" key="1">
    <source>
        <dbReference type="SAM" id="MobiDB-lite"/>
    </source>
</evidence>
<comment type="caution">
    <text evidence="2">The sequence shown here is derived from an EMBL/GenBank/DDBJ whole genome shotgun (WGS) entry which is preliminary data.</text>
</comment>